<dbReference type="KEGG" id="gry:D7I44_16590"/>
<accession>A0A387BVV2</accession>
<sequence length="153" mass="16779">MTNSVPVIRPADDGHLGLSRVLATTLPDALGTPEAPDRYSVTAMLTRRPSHFEIAAIHSRETSDRLDRAGYPTVELSVSDRRLQIANTSLEELRDGLATVLADLIRDISLDGRENAAALAEIQEDRSQEELDRVSAVLEIAESVHFLPSRPAR</sequence>
<name>A0A387BVV2_9MICO</name>
<reference evidence="1 2" key="1">
    <citation type="submission" date="2018-09" db="EMBL/GenBank/DDBJ databases">
        <title>Genome sequencing of strain 2DFW10M-5.</title>
        <authorList>
            <person name="Heo J."/>
            <person name="Kim S.-J."/>
            <person name="Kwon S.-W."/>
        </authorList>
    </citation>
    <scope>NUCLEOTIDE SEQUENCE [LARGE SCALE GENOMIC DNA]</scope>
    <source>
        <strain evidence="1 2">2DFW10M-5</strain>
    </source>
</reference>
<evidence type="ECO:0000313" key="2">
    <source>
        <dbReference type="Proteomes" id="UP000275069"/>
    </source>
</evidence>
<protein>
    <submittedName>
        <fullName evidence="1">Uncharacterized protein</fullName>
    </submittedName>
</protein>
<dbReference type="OrthoDB" id="5007551at2"/>
<proteinExistence type="predicted"/>
<evidence type="ECO:0000313" key="1">
    <source>
        <dbReference type="EMBL" id="AYG04977.1"/>
    </source>
</evidence>
<dbReference type="Proteomes" id="UP000275069">
    <property type="component" value="Chromosome"/>
</dbReference>
<organism evidence="1 2">
    <name type="scientific">Gryllotalpicola protaetiae</name>
    <dbReference type="NCBI Taxonomy" id="2419771"/>
    <lineage>
        <taxon>Bacteria</taxon>
        <taxon>Bacillati</taxon>
        <taxon>Actinomycetota</taxon>
        <taxon>Actinomycetes</taxon>
        <taxon>Micrococcales</taxon>
        <taxon>Microbacteriaceae</taxon>
        <taxon>Gryllotalpicola</taxon>
    </lineage>
</organism>
<dbReference type="AlphaFoldDB" id="A0A387BVV2"/>
<dbReference type="EMBL" id="CP032624">
    <property type="protein sequence ID" value="AYG04977.1"/>
    <property type="molecule type" value="Genomic_DNA"/>
</dbReference>
<keyword evidence="2" id="KW-1185">Reference proteome</keyword>
<gene>
    <name evidence="1" type="ORF">D7I44_16590</name>
</gene>
<dbReference type="RefSeq" id="WP_120790505.1">
    <property type="nucleotide sequence ID" value="NZ_CP032624.1"/>
</dbReference>